<dbReference type="OrthoDB" id="538607at2759"/>
<feature type="region of interest" description="Disordered" evidence="1">
    <location>
        <begin position="263"/>
        <end position="297"/>
    </location>
</feature>
<evidence type="ECO:0000259" key="2">
    <source>
        <dbReference type="PROSITE" id="PS50011"/>
    </source>
</evidence>
<evidence type="ECO:0000256" key="1">
    <source>
        <dbReference type="SAM" id="MobiDB-lite"/>
    </source>
</evidence>
<proteinExistence type="predicted"/>
<dbReference type="GO" id="GO:0004674">
    <property type="term" value="F:protein serine/threonine kinase activity"/>
    <property type="evidence" value="ECO:0007669"/>
    <property type="project" value="TreeGrafter"/>
</dbReference>
<feature type="region of interest" description="Disordered" evidence="1">
    <location>
        <begin position="378"/>
        <end position="418"/>
    </location>
</feature>
<protein>
    <recommendedName>
        <fullName evidence="2">Protein kinase domain-containing protein</fullName>
    </recommendedName>
</protein>
<keyword evidence="4" id="KW-1185">Reference proteome</keyword>
<feature type="domain" description="Protein kinase" evidence="2">
    <location>
        <begin position="1"/>
        <end position="256"/>
    </location>
</feature>
<dbReference type="InterPro" id="IPR000719">
    <property type="entry name" value="Prot_kinase_dom"/>
</dbReference>
<dbReference type="GO" id="GO:0005524">
    <property type="term" value="F:ATP binding"/>
    <property type="evidence" value="ECO:0007669"/>
    <property type="project" value="InterPro"/>
</dbReference>
<dbReference type="Proteomes" id="UP000886523">
    <property type="component" value="Unassembled WGS sequence"/>
</dbReference>
<comment type="caution">
    <text evidence="3">The sequence shown here is derived from an EMBL/GenBank/DDBJ whole genome shotgun (WGS) entry which is preliminary data.</text>
</comment>
<dbReference type="AlphaFoldDB" id="A0A9P6E2F9"/>
<sequence>MLLSGVEQVETIPSFFGGEAHIYRCRYNGRAVVSRRVKLPQRPLHQSNVWQKFLETRKEIRREILVHLIIPFMENGNSVHYLEDNPMHLLPVIHGVASAVSYLHGLDPPVIHGDIRGSNILVDSNGIPKLCDFGLARFRREVSRTHTRHVEGGSDRHIAPELYSGVHDFRTTPQTDIYSLSMTLLELSTRSHPFQEFTYPRAAAMAAVEQKRPCRIALPHLLPGIADELWNLMEHMWVHEPSNRPPAHIAVRHIERLQEMAKAALKTSQGEVDSEPRKRESSPSRQGNASDSPGLGMNVARYRHLGILENVSTSPRPKNLEPPTQPTPLAESAEVLITKTRPDFMLSPAHSADMVPAAMRHLRPSSAASPMMLSTRRIVDHPRVTVGSDPETSNGTGDERSEARHKRSRRGSNQAALVLSRRLLQSPFRLQTPTIH</sequence>
<accession>A0A9P6E2F9</accession>
<dbReference type="SUPFAM" id="SSF56112">
    <property type="entry name" value="Protein kinase-like (PK-like)"/>
    <property type="match status" value="1"/>
</dbReference>
<evidence type="ECO:0000313" key="4">
    <source>
        <dbReference type="Proteomes" id="UP000886523"/>
    </source>
</evidence>
<dbReference type="Pfam" id="PF00069">
    <property type="entry name" value="Pkinase"/>
    <property type="match status" value="1"/>
</dbReference>
<dbReference type="PROSITE" id="PS50011">
    <property type="entry name" value="PROTEIN_KINASE_DOM"/>
    <property type="match status" value="1"/>
</dbReference>
<organism evidence="3 4">
    <name type="scientific">Hydnum rufescens UP504</name>
    <dbReference type="NCBI Taxonomy" id="1448309"/>
    <lineage>
        <taxon>Eukaryota</taxon>
        <taxon>Fungi</taxon>
        <taxon>Dikarya</taxon>
        <taxon>Basidiomycota</taxon>
        <taxon>Agaricomycotina</taxon>
        <taxon>Agaricomycetes</taxon>
        <taxon>Cantharellales</taxon>
        <taxon>Hydnaceae</taxon>
        <taxon>Hydnum</taxon>
    </lineage>
</organism>
<dbReference type="InterPro" id="IPR051681">
    <property type="entry name" value="Ser/Thr_Kinases-Pseudokinases"/>
</dbReference>
<gene>
    <name evidence="3" type="ORF">BS47DRAFT_14058</name>
</gene>
<dbReference type="PROSITE" id="PS00109">
    <property type="entry name" value="PROTEIN_KINASE_TYR"/>
    <property type="match status" value="1"/>
</dbReference>
<dbReference type="InterPro" id="IPR008266">
    <property type="entry name" value="Tyr_kinase_AS"/>
</dbReference>
<dbReference type="Gene3D" id="1.10.510.10">
    <property type="entry name" value="Transferase(Phosphotransferase) domain 1"/>
    <property type="match status" value="1"/>
</dbReference>
<feature type="region of interest" description="Disordered" evidence="1">
    <location>
        <begin position="309"/>
        <end position="330"/>
    </location>
</feature>
<reference evidence="3" key="1">
    <citation type="journal article" date="2020" name="Nat. Commun.">
        <title>Large-scale genome sequencing of mycorrhizal fungi provides insights into the early evolution of symbiotic traits.</title>
        <authorList>
            <person name="Miyauchi S."/>
            <person name="Kiss E."/>
            <person name="Kuo A."/>
            <person name="Drula E."/>
            <person name="Kohler A."/>
            <person name="Sanchez-Garcia M."/>
            <person name="Morin E."/>
            <person name="Andreopoulos B."/>
            <person name="Barry K.W."/>
            <person name="Bonito G."/>
            <person name="Buee M."/>
            <person name="Carver A."/>
            <person name="Chen C."/>
            <person name="Cichocki N."/>
            <person name="Clum A."/>
            <person name="Culley D."/>
            <person name="Crous P.W."/>
            <person name="Fauchery L."/>
            <person name="Girlanda M."/>
            <person name="Hayes R.D."/>
            <person name="Keri Z."/>
            <person name="LaButti K."/>
            <person name="Lipzen A."/>
            <person name="Lombard V."/>
            <person name="Magnuson J."/>
            <person name="Maillard F."/>
            <person name="Murat C."/>
            <person name="Nolan M."/>
            <person name="Ohm R.A."/>
            <person name="Pangilinan J."/>
            <person name="Pereira M.F."/>
            <person name="Perotto S."/>
            <person name="Peter M."/>
            <person name="Pfister S."/>
            <person name="Riley R."/>
            <person name="Sitrit Y."/>
            <person name="Stielow J.B."/>
            <person name="Szollosi G."/>
            <person name="Zifcakova L."/>
            <person name="Stursova M."/>
            <person name="Spatafora J.W."/>
            <person name="Tedersoo L."/>
            <person name="Vaario L.M."/>
            <person name="Yamada A."/>
            <person name="Yan M."/>
            <person name="Wang P."/>
            <person name="Xu J."/>
            <person name="Bruns T."/>
            <person name="Baldrian P."/>
            <person name="Vilgalys R."/>
            <person name="Dunand C."/>
            <person name="Henrissat B."/>
            <person name="Grigoriev I.V."/>
            <person name="Hibbett D."/>
            <person name="Nagy L.G."/>
            <person name="Martin F.M."/>
        </authorList>
    </citation>
    <scope>NUCLEOTIDE SEQUENCE</scope>
    <source>
        <strain evidence="3">UP504</strain>
    </source>
</reference>
<dbReference type="PANTHER" id="PTHR44329">
    <property type="entry name" value="SERINE/THREONINE-PROTEIN KINASE TNNI3K-RELATED"/>
    <property type="match status" value="1"/>
</dbReference>
<name>A0A9P6E2F9_9AGAM</name>
<dbReference type="EMBL" id="MU128909">
    <property type="protein sequence ID" value="KAF9521139.1"/>
    <property type="molecule type" value="Genomic_DNA"/>
</dbReference>
<evidence type="ECO:0000313" key="3">
    <source>
        <dbReference type="EMBL" id="KAF9521139.1"/>
    </source>
</evidence>
<dbReference type="InterPro" id="IPR011009">
    <property type="entry name" value="Kinase-like_dom_sf"/>
</dbReference>